<feature type="transmembrane region" description="Helical" evidence="1">
    <location>
        <begin position="21"/>
        <end position="40"/>
    </location>
</feature>
<protein>
    <submittedName>
        <fullName evidence="2">Uncharacterized protein</fullName>
    </submittedName>
</protein>
<evidence type="ECO:0000256" key="1">
    <source>
        <dbReference type="SAM" id="Phobius"/>
    </source>
</evidence>
<sequence length="259" mass="27772">MAIELAGLGRRARPSWPSEHLALIVSALVMCSMTIKVLLVAHGDAVTVSTIVSRQGLTGLAAIIFAVGLPSVASLLALLTSSMLGEAVREEDGLRGPSMALGVALLLAVLFAPVKVFLSLIAFSIAIVAISLAIRVIRARLAARSKPLPFLLRKSSQAQNASISLLLALATFLAMSGLVFNDSFWLPKERLSVLQKPLTGYVLTGDGDFTHVILDHSRQTLVLKTSEVENRTLCGRSEDDRSLPVRMMWPVATSYPQCE</sequence>
<dbReference type="AlphaFoldDB" id="A1RDT7"/>
<evidence type="ECO:0000313" key="2">
    <source>
        <dbReference type="EMBL" id="ABM10827.1"/>
    </source>
</evidence>
<dbReference type="KEGG" id="aau:AAur_pTC20253"/>
<feature type="transmembrane region" description="Helical" evidence="1">
    <location>
        <begin position="60"/>
        <end position="81"/>
    </location>
</feature>
<dbReference type="EMBL" id="CP000476">
    <property type="protein sequence ID" value="ABM10827.1"/>
    <property type="molecule type" value="Genomic_DNA"/>
</dbReference>
<organism evidence="2 3">
    <name type="scientific">Paenarthrobacter aurescens (strain TC1)</name>
    <dbReference type="NCBI Taxonomy" id="290340"/>
    <lineage>
        <taxon>Bacteria</taxon>
        <taxon>Bacillati</taxon>
        <taxon>Actinomycetota</taxon>
        <taxon>Actinomycetes</taxon>
        <taxon>Micrococcales</taxon>
        <taxon>Micrococcaceae</taxon>
        <taxon>Paenarthrobacter</taxon>
    </lineage>
</organism>
<keyword evidence="1" id="KW-1133">Transmembrane helix</keyword>
<accession>A1RDT7</accession>
<dbReference type="HOGENOM" id="CLU_1072174_0_0_11"/>
<keyword evidence="1" id="KW-0812">Transmembrane</keyword>
<name>A1RDT7_PAEAT</name>
<feature type="transmembrane region" description="Helical" evidence="1">
    <location>
        <begin position="93"/>
        <end position="111"/>
    </location>
</feature>
<evidence type="ECO:0000313" key="3">
    <source>
        <dbReference type="Proteomes" id="UP000000637"/>
    </source>
</evidence>
<keyword evidence="3" id="KW-1185">Reference proteome</keyword>
<feature type="transmembrane region" description="Helical" evidence="1">
    <location>
        <begin position="158"/>
        <end position="180"/>
    </location>
</feature>
<keyword evidence="1" id="KW-0472">Membrane</keyword>
<dbReference type="Proteomes" id="UP000000637">
    <property type="component" value="Plasmid pTC2"/>
</dbReference>
<gene>
    <name evidence="2" type="ordered locus">AAur_pTC20253</name>
</gene>
<proteinExistence type="predicted"/>
<reference evidence="2 3" key="1">
    <citation type="journal article" date="2006" name="PLoS Genet.">
        <title>Secrets of soil survival revealed by the genome sequence of Arthrobacter aurescens TC1.</title>
        <authorList>
            <person name="Mongodin E.F."/>
            <person name="Shapir N."/>
            <person name="Daugherty S.C."/>
            <person name="DeBoy R.T."/>
            <person name="Emerson J.B."/>
            <person name="Shvartzbeyn A."/>
            <person name="Radune D."/>
            <person name="Vamathevan J."/>
            <person name="Riggs F."/>
            <person name="Grinberg V."/>
            <person name="Khouri H."/>
            <person name="Wackett L.P."/>
            <person name="Nelson K.E."/>
            <person name="Sadowsky M.J."/>
        </authorList>
    </citation>
    <scope>NUCLEOTIDE SEQUENCE [LARGE SCALE GENOMIC DNA]</scope>
    <source>
        <strain evidence="2 3">TC1</strain>
    </source>
</reference>
<feature type="transmembrane region" description="Helical" evidence="1">
    <location>
        <begin position="117"/>
        <end position="137"/>
    </location>
</feature>
<geneLocation type="plasmid" evidence="2 3">
    <name>pTC2</name>
</geneLocation>
<keyword evidence="2" id="KW-0614">Plasmid</keyword>